<evidence type="ECO:0000313" key="1">
    <source>
        <dbReference type="EnsemblMetazoa" id="GPPI037650-PA"/>
    </source>
</evidence>
<keyword evidence="2" id="KW-1185">Reference proteome</keyword>
<dbReference type="EMBL" id="JXJN01018758">
    <property type="status" value="NOT_ANNOTATED_CDS"/>
    <property type="molecule type" value="Genomic_DNA"/>
</dbReference>
<dbReference type="VEuPathDB" id="VectorBase:GPPI037650"/>
<dbReference type="EnsemblMetazoa" id="GPPI037650-RA">
    <property type="protein sequence ID" value="GPPI037650-PA"/>
    <property type="gene ID" value="GPPI037650"/>
</dbReference>
<dbReference type="EMBL" id="JXJN01018757">
    <property type="status" value="NOT_ANNOTATED_CDS"/>
    <property type="molecule type" value="Genomic_DNA"/>
</dbReference>
<reference evidence="2" key="1">
    <citation type="submission" date="2015-01" db="EMBL/GenBank/DDBJ databases">
        <authorList>
            <person name="Aksoy S."/>
            <person name="Warren W."/>
            <person name="Wilson R.K."/>
        </authorList>
    </citation>
    <scope>NUCLEOTIDE SEQUENCE [LARGE SCALE GENOMIC DNA]</scope>
    <source>
        <strain evidence="2">IAEA</strain>
    </source>
</reference>
<dbReference type="AlphaFoldDB" id="A0A1B0BQR9"/>
<reference evidence="1" key="2">
    <citation type="submission" date="2020-05" db="UniProtKB">
        <authorList>
            <consortium name="EnsemblMetazoa"/>
        </authorList>
    </citation>
    <scope>IDENTIFICATION</scope>
    <source>
        <strain evidence="1">IAEA</strain>
    </source>
</reference>
<sequence>MYATIMKTVTLFTLELGNCFTYRLTDHAVFCLDFALTLKTNQGGVWLCYFSLHFMFLEQSLLLIVFYISSSSLILGKINIITAKLYDSASMSRCKLQTKAGK</sequence>
<name>A0A1B0BQR9_9MUSC</name>
<protein>
    <submittedName>
        <fullName evidence="1">Uncharacterized protein</fullName>
    </submittedName>
</protein>
<organism evidence="1 2">
    <name type="scientific">Glossina palpalis gambiensis</name>
    <dbReference type="NCBI Taxonomy" id="67801"/>
    <lineage>
        <taxon>Eukaryota</taxon>
        <taxon>Metazoa</taxon>
        <taxon>Ecdysozoa</taxon>
        <taxon>Arthropoda</taxon>
        <taxon>Hexapoda</taxon>
        <taxon>Insecta</taxon>
        <taxon>Pterygota</taxon>
        <taxon>Neoptera</taxon>
        <taxon>Endopterygota</taxon>
        <taxon>Diptera</taxon>
        <taxon>Brachycera</taxon>
        <taxon>Muscomorpha</taxon>
        <taxon>Hippoboscoidea</taxon>
        <taxon>Glossinidae</taxon>
        <taxon>Glossina</taxon>
    </lineage>
</organism>
<accession>A0A1B0BQR9</accession>
<proteinExistence type="predicted"/>
<evidence type="ECO:0000313" key="2">
    <source>
        <dbReference type="Proteomes" id="UP000092460"/>
    </source>
</evidence>
<dbReference type="Proteomes" id="UP000092460">
    <property type="component" value="Unassembled WGS sequence"/>
</dbReference>